<dbReference type="PROSITE" id="PS00211">
    <property type="entry name" value="ABC_TRANSPORTER_1"/>
    <property type="match status" value="1"/>
</dbReference>
<dbReference type="CDD" id="cd03214">
    <property type="entry name" value="ABC_Iron-Siderophores_B12_Hemin"/>
    <property type="match status" value="1"/>
</dbReference>
<dbReference type="GO" id="GO:0005524">
    <property type="term" value="F:ATP binding"/>
    <property type="evidence" value="ECO:0007669"/>
    <property type="project" value="UniProtKB-KW"/>
</dbReference>
<reference evidence="5 6" key="1">
    <citation type="submission" date="2017-12" db="EMBL/GenBank/DDBJ databases">
        <title>The whole genome sequence of the Acidipropionibacterium virtanenii sp. nov. type strain JS278.</title>
        <authorList>
            <person name="Laine P."/>
            <person name="Deptula P."/>
            <person name="Varmanen P."/>
            <person name="Auvinen P."/>
        </authorList>
    </citation>
    <scope>NUCLEOTIDE SEQUENCE [LARGE SCALE GENOMIC DNA]</scope>
    <source>
        <strain evidence="5 6">JS278</strain>
    </source>
</reference>
<evidence type="ECO:0000313" key="6">
    <source>
        <dbReference type="Proteomes" id="UP000251995"/>
    </source>
</evidence>
<sequence length="257" mass="27584">MIEARSLIVRRGDRVVLDHVDLTACDGRTVGVVGPNGAGKSTLVQTMYRALSAAGGKVLVDGADITSMSRRAIARSVAVVSQEHDDALPLTVRDAVGLGRLSHRSLAGYGDRTDRDLVDAALAKVDMTDLADRLVTRLSGGERQRALIARAIVQDADHLILDEPTNHLDISHQFDLLSLVDQVPATTIVVLHDLNLAARSCQELILLDRGRLVASGSSREVLDPGLISRVYGVDVHRIDYAGRTRLFFDPISGGVAS</sequence>
<dbReference type="OrthoDB" id="5296765at2"/>
<evidence type="ECO:0000259" key="4">
    <source>
        <dbReference type="PROSITE" id="PS50893"/>
    </source>
</evidence>
<dbReference type="PANTHER" id="PTHR42794">
    <property type="entry name" value="HEMIN IMPORT ATP-BINDING PROTEIN HMUV"/>
    <property type="match status" value="1"/>
</dbReference>
<dbReference type="EMBL" id="CP025198">
    <property type="protein sequence ID" value="AXE37243.1"/>
    <property type="molecule type" value="Genomic_DNA"/>
</dbReference>
<evidence type="ECO:0000256" key="1">
    <source>
        <dbReference type="ARBA" id="ARBA00022448"/>
    </source>
</evidence>
<dbReference type="InterPro" id="IPR017871">
    <property type="entry name" value="ABC_transporter-like_CS"/>
</dbReference>
<dbReference type="SMART" id="SM00382">
    <property type="entry name" value="AAA"/>
    <property type="match status" value="1"/>
</dbReference>
<dbReference type="InterPro" id="IPR027417">
    <property type="entry name" value="P-loop_NTPase"/>
</dbReference>
<dbReference type="PROSITE" id="PS50893">
    <property type="entry name" value="ABC_TRANSPORTER_2"/>
    <property type="match status" value="1"/>
</dbReference>
<keyword evidence="3 5" id="KW-0067">ATP-binding</keyword>
<organism evidence="5 6">
    <name type="scientific">Acidipropionibacterium virtanenii</name>
    <dbReference type="NCBI Taxonomy" id="2057246"/>
    <lineage>
        <taxon>Bacteria</taxon>
        <taxon>Bacillati</taxon>
        <taxon>Actinomycetota</taxon>
        <taxon>Actinomycetes</taxon>
        <taxon>Propionibacteriales</taxon>
        <taxon>Propionibacteriaceae</taxon>
        <taxon>Acidipropionibacterium</taxon>
    </lineage>
</organism>
<keyword evidence="6" id="KW-1185">Reference proteome</keyword>
<dbReference type="PANTHER" id="PTHR42794:SF2">
    <property type="entry name" value="ABC TRANSPORTER ATP-BINDING PROTEIN"/>
    <property type="match status" value="1"/>
</dbReference>
<dbReference type="SUPFAM" id="SSF52540">
    <property type="entry name" value="P-loop containing nucleoside triphosphate hydrolases"/>
    <property type="match status" value="1"/>
</dbReference>
<dbReference type="InterPro" id="IPR003593">
    <property type="entry name" value="AAA+_ATPase"/>
</dbReference>
<dbReference type="RefSeq" id="WP_114043419.1">
    <property type="nucleotide sequence ID" value="NZ_CP025198.1"/>
</dbReference>
<dbReference type="EC" id="3.6.3.34" evidence="5"/>
<accession>A0A344UPP5</accession>
<evidence type="ECO:0000313" key="5">
    <source>
        <dbReference type="EMBL" id="AXE37243.1"/>
    </source>
</evidence>
<dbReference type="FunFam" id="3.40.50.300:FF:000134">
    <property type="entry name" value="Iron-enterobactin ABC transporter ATP-binding protein"/>
    <property type="match status" value="1"/>
</dbReference>
<dbReference type="Gene3D" id="3.40.50.300">
    <property type="entry name" value="P-loop containing nucleotide triphosphate hydrolases"/>
    <property type="match status" value="1"/>
</dbReference>
<feature type="domain" description="ABC transporter" evidence="4">
    <location>
        <begin position="2"/>
        <end position="234"/>
    </location>
</feature>
<name>A0A344UPP5_9ACTN</name>
<dbReference type="GO" id="GO:0016887">
    <property type="term" value="F:ATP hydrolysis activity"/>
    <property type="evidence" value="ECO:0007669"/>
    <property type="project" value="InterPro"/>
</dbReference>
<dbReference type="InterPro" id="IPR003439">
    <property type="entry name" value="ABC_transporter-like_ATP-bd"/>
</dbReference>
<proteinExistence type="predicted"/>
<keyword evidence="5" id="KW-0378">Hydrolase</keyword>
<dbReference type="AlphaFoldDB" id="A0A344UPP5"/>
<dbReference type="Proteomes" id="UP000251995">
    <property type="component" value="Chromosome"/>
</dbReference>
<dbReference type="KEGG" id="acij:JS278_00045"/>
<dbReference type="Pfam" id="PF00005">
    <property type="entry name" value="ABC_tran"/>
    <property type="match status" value="1"/>
</dbReference>
<keyword evidence="1" id="KW-0813">Transport</keyword>
<protein>
    <submittedName>
        <fullName evidence="5">Iron(3+)-hydroxamate import ATP-binding protein FhuC</fullName>
        <ecNumber evidence="5">3.6.3.34</ecNumber>
    </submittedName>
</protein>
<evidence type="ECO:0000256" key="3">
    <source>
        <dbReference type="ARBA" id="ARBA00022840"/>
    </source>
</evidence>
<gene>
    <name evidence="5" type="primary">fhuC</name>
    <name evidence="5" type="ORF">JS278_00045</name>
</gene>
<evidence type="ECO:0000256" key="2">
    <source>
        <dbReference type="ARBA" id="ARBA00022741"/>
    </source>
</evidence>
<keyword evidence="2" id="KW-0547">Nucleotide-binding</keyword>